<accession>A0A2P2QDR1</accession>
<sequence>MKTAKKMAIKKNKNKNKNSSTGQT</sequence>
<reference evidence="2" key="1">
    <citation type="submission" date="2018-02" db="EMBL/GenBank/DDBJ databases">
        <title>Rhizophora mucronata_Transcriptome.</title>
        <authorList>
            <person name="Meera S.P."/>
            <person name="Sreeshan A."/>
            <person name="Augustine A."/>
        </authorList>
    </citation>
    <scope>NUCLEOTIDE SEQUENCE</scope>
    <source>
        <tissue evidence="2">Leaf</tissue>
    </source>
</reference>
<feature type="region of interest" description="Disordered" evidence="1">
    <location>
        <begin position="1"/>
        <end position="24"/>
    </location>
</feature>
<proteinExistence type="predicted"/>
<organism evidence="2">
    <name type="scientific">Rhizophora mucronata</name>
    <name type="common">Asiatic mangrove</name>
    <dbReference type="NCBI Taxonomy" id="61149"/>
    <lineage>
        <taxon>Eukaryota</taxon>
        <taxon>Viridiplantae</taxon>
        <taxon>Streptophyta</taxon>
        <taxon>Embryophyta</taxon>
        <taxon>Tracheophyta</taxon>
        <taxon>Spermatophyta</taxon>
        <taxon>Magnoliopsida</taxon>
        <taxon>eudicotyledons</taxon>
        <taxon>Gunneridae</taxon>
        <taxon>Pentapetalae</taxon>
        <taxon>rosids</taxon>
        <taxon>fabids</taxon>
        <taxon>Malpighiales</taxon>
        <taxon>Rhizophoraceae</taxon>
        <taxon>Rhizophora</taxon>
    </lineage>
</organism>
<evidence type="ECO:0000256" key="1">
    <source>
        <dbReference type="SAM" id="MobiDB-lite"/>
    </source>
</evidence>
<dbReference type="AlphaFoldDB" id="A0A2P2QDR1"/>
<name>A0A2P2QDR1_RHIMU</name>
<dbReference type="EMBL" id="GGEC01084550">
    <property type="protein sequence ID" value="MBX65034.1"/>
    <property type="molecule type" value="Transcribed_RNA"/>
</dbReference>
<protein>
    <submittedName>
        <fullName evidence="2">Uncharacterized protein</fullName>
    </submittedName>
</protein>
<evidence type="ECO:0000313" key="2">
    <source>
        <dbReference type="EMBL" id="MBX65034.1"/>
    </source>
</evidence>
<feature type="compositionally biased region" description="Basic residues" evidence="1">
    <location>
        <begin position="1"/>
        <end position="16"/>
    </location>
</feature>